<name>A0A438CLF6_VITVI</name>
<reference evidence="1 2" key="1">
    <citation type="journal article" date="2018" name="PLoS Genet.">
        <title>Population sequencing reveals clonal diversity and ancestral inbreeding in the grapevine cultivar Chardonnay.</title>
        <authorList>
            <person name="Roach M.J."/>
            <person name="Johnson D.L."/>
            <person name="Bohlmann J."/>
            <person name="van Vuuren H.J."/>
            <person name="Jones S.J."/>
            <person name="Pretorius I.S."/>
            <person name="Schmidt S.A."/>
            <person name="Borneman A.R."/>
        </authorList>
    </citation>
    <scope>NUCLEOTIDE SEQUENCE [LARGE SCALE GENOMIC DNA]</scope>
    <source>
        <strain evidence="2">cv. Chardonnay</strain>
        <tissue evidence="1">Leaf</tissue>
    </source>
</reference>
<dbReference type="EMBL" id="QGNW01002181">
    <property type="protein sequence ID" value="RVW24047.1"/>
    <property type="molecule type" value="Genomic_DNA"/>
</dbReference>
<organism evidence="1 2">
    <name type="scientific">Vitis vinifera</name>
    <name type="common">Grape</name>
    <dbReference type="NCBI Taxonomy" id="29760"/>
    <lineage>
        <taxon>Eukaryota</taxon>
        <taxon>Viridiplantae</taxon>
        <taxon>Streptophyta</taxon>
        <taxon>Embryophyta</taxon>
        <taxon>Tracheophyta</taxon>
        <taxon>Spermatophyta</taxon>
        <taxon>Magnoliopsida</taxon>
        <taxon>eudicotyledons</taxon>
        <taxon>Gunneridae</taxon>
        <taxon>Pentapetalae</taxon>
        <taxon>rosids</taxon>
        <taxon>Vitales</taxon>
        <taxon>Vitaceae</taxon>
        <taxon>Viteae</taxon>
        <taxon>Vitis</taxon>
    </lineage>
</organism>
<evidence type="ECO:0000313" key="1">
    <source>
        <dbReference type="EMBL" id="RVW24047.1"/>
    </source>
</evidence>
<gene>
    <name evidence="1" type="ORF">CK203_093028</name>
</gene>
<proteinExistence type="predicted"/>
<sequence>MASLGEERDVQKSYWMEHSAELTVEAMMLDSQASGSRQRREA</sequence>
<evidence type="ECO:0000313" key="2">
    <source>
        <dbReference type="Proteomes" id="UP000288805"/>
    </source>
</evidence>
<dbReference type="AlphaFoldDB" id="A0A438CLF6"/>
<protein>
    <submittedName>
        <fullName evidence="1">Uncharacterized protein</fullName>
    </submittedName>
</protein>
<dbReference type="Proteomes" id="UP000288805">
    <property type="component" value="Unassembled WGS sequence"/>
</dbReference>
<accession>A0A438CLF6</accession>
<comment type="caution">
    <text evidence="1">The sequence shown here is derived from an EMBL/GenBank/DDBJ whole genome shotgun (WGS) entry which is preliminary data.</text>
</comment>